<feature type="transmembrane region" description="Helical" evidence="3">
    <location>
        <begin position="43"/>
        <end position="67"/>
    </location>
</feature>
<name>A0A7Z0GMA8_9MICC</name>
<feature type="transmembrane region" description="Helical" evidence="3">
    <location>
        <begin position="73"/>
        <end position="94"/>
    </location>
</feature>
<feature type="transmembrane region" description="Helical" evidence="3">
    <location>
        <begin position="187"/>
        <end position="208"/>
    </location>
</feature>
<dbReference type="InterPro" id="IPR000620">
    <property type="entry name" value="EamA_dom"/>
</dbReference>
<organism evidence="5 6">
    <name type="scientific">Nesterenkonia xinjiangensis</name>
    <dbReference type="NCBI Taxonomy" id="225327"/>
    <lineage>
        <taxon>Bacteria</taxon>
        <taxon>Bacillati</taxon>
        <taxon>Actinomycetota</taxon>
        <taxon>Actinomycetes</taxon>
        <taxon>Micrococcales</taxon>
        <taxon>Micrococcaceae</taxon>
        <taxon>Nesterenkonia</taxon>
    </lineage>
</organism>
<evidence type="ECO:0000313" key="6">
    <source>
        <dbReference type="Proteomes" id="UP000535437"/>
    </source>
</evidence>
<feature type="region of interest" description="Disordered" evidence="2">
    <location>
        <begin position="13"/>
        <end position="34"/>
    </location>
</feature>
<dbReference type="GO" id="GO:0016020">
    <property type="term" value="C:membrane"/>
    <property type="evidence" value="ECO:0007669"/>
    <property type="project" value="InterPro"/>
</dbReference>
<gene>
    <name evidence="5" type="ORF">HNR09_002013</name>
</gene>
<keyword evidence="3" id="KW-1133">Transmembrane helix</keyword>
<feature type="transmembrane region" description="Helical" evidence="3">
    <location>
        <begin position="220"/>
        <end position="238"/>
    </location>
</feature>
<keyword evidence="6" id="KW-1185">Reference proteome</keyword>
<dbReference type="InterPro" id="IPR037185">
    <property type="entry name" value="EmrE-like"/>
</dbReference>
<sequence length="328" mass="33307">MTRLLAADALAHPAAAPPAGPGPEGIRPGAASGTTAPGRWSRLAAPAAVAVTVTLWASSFVIIRWAAPVFSPGPLALIRLVAGVAMLTLMVLVLRRRMPRLPRLRVLAMIVVYGALWFAAYTVILNHAGHHLDAGTTAMVVNVSPILVAVSAGLLFREGWPRSLFAGMAVALAGIALITLAAGDGQISLVGVVLALVAAVTYSIAMLLQRAVLPGMDPLTVVWLGCAAGTLAVLPWAGQAWTELQAAPAAAIWGAVSMGVGATALGFSLWAFAQTRMPTGRLAACSLAVPAVAVAMSALTLGEVPTPLAIVGGALCLVGVGVAQLGRR</sequence>
<feature type="transmembrane region" description="Helical" evidence="3">
    <location>
        <begin position="106"/>
        <end position="124"/>
    </location>
</feature>
<protein>
    <submittedName>
        <fullName evidence="5">Drug/metabolite transporter (DMT)-like permease</fullName>
    </submittedName>
</protein>
<keyword evidence="3" id="KW-0812">Transmembrane</keyword>
<evidence type="ECO:0000256" key="1">
    <source>
        <dbReference type="ARBA" id="ARBA00007362"/>
    </source>
</evidence>
<dbReference type="PANTHER" id="PTHR12715:SF4">
    <property type="entry name" value="EAMA DOMAIN-CONTAINING PROTEIN"/>
    <property type="match status" value="1"/>
</dbReference>
<dbReference type="InterPro" id="IPR052756">
    <property type="entry name" value="Alkyne_AA_exporter"/>
</dbReference>
<dbReference type="EMBL" id="JACCFY010000001">
    <property type="protein sequence ID" value="NYJ78602.1"/>
    <property type="molecule type" value="Genomic_DNA"/>
</dbReference>
<dbReference type="RefSeq" id="WP_179541924.1">
    <property type="nucleotide sequence ID" value="NZ_BAAALL010000005.1"/>
</dbReference>
<evidence type="ECO:0000259" key="4">
    <source>
        <dbReference type="Pfam" id="PF00892"/>
    </source>
</evidence>
<feature type="transmembrane region" description="Helical" evidence="3">
    <location>
        <begin position="136"/>
        <end position="156"/>
    </location>
</feature>
<dbReference type="AlphaFoldDB" id="A0A7Z0GMA8"/>
<feature type="domain" description="EamA" evidence="4">
    <location>
        <begin position="190"/>
        <end position="321"/>
    </location>
</feature>
<dbReference type="PANTHER" id="PTHR12715">
    <property type="entry name" value="TRANSPORTER, DRUG/METABOLITE EXPORTER FAMILY"/>
    <property type="match status" value="1"/>
</dbReference>
<accession>A0A7Z0GMA8</accession>
<feature type="transmembrane region" description="Helical" evidence="3">
    <location>
        <begin position="250"/>
        <end position="270"/>
    </location>
</feature>
<comment type="caution">
    <text evidence="5">The sequence shown here is derived from an EMBL/GenBank/DDBJ whole genome shotgun (WGS) entry which is preliminary data.</text>
</comment>
<feature type="transmembrane region" description="Helical" evidence="3">
    <location>
        <begin position="308"/>
        <end position="326"/>
    </location>
</feature>
<evidence type="ECO:0000256" key="3">
    <source>
        <dbReference type="SAM" id="Phobius"/>
    </source>
</evidence>
<dbReference type="Pfam" id="PF00892">
    <property type="entry name" value="EamA"/>
    <property type="match status" value="2"/>
</dbReference>
<feature type="domain" description="EamA" evidence="4">
    <location>
        <begin position="49"/>
        <end position="179"/>
    </location>
</feature>
<reference evidence="5 6" key="1">
    <citation type="submission" date="2020-07" db="EMBL/GenBank/DDBJ databases">
        <title>Sequencing the genomes of 1000 actinobacteria strains.</title>
        <authorList>
            <person name="Klenk H.-P."/>
        </authorList>
    </citation>
    <scope>NUCLEOTIDE SEQUENCE [LARGE SCALE GENOMIC DNA]</scope>
    <source>
        <strain evidence="5 6">DSM 15475</strain>
    </source>
</reference>
<comment type="similarity">
    <text evidence="1">Belongs to the EamA transporter family.</text>
</comment>
<dbReference type="Proteomes" id="UP000535437">
    <property type="component" value="Unassembled WGS sequence"/>
</dbReference>
<feature type="transmembrane region" description="Helical" evidence="3">
    <location>
        <begin position="282"/>
        <end position="302"/>
    </location>
</feature>
<feature type="transmembrane region" description="Helical" evidence="3">
    <location>
        <begin position="163"/>
        <end position="181"/>
    </location>
</feature>
<evidence type="ECO:0000313" key="5">
    <source>
        <dbReference type="EMBL" id="NYJ78602.1"/>
    </source>
</evidence>
<evidence type="ECO:0000256" key="2">
    <source>
        <dbReference type="SAM" id="MobiDB-lite"/>
    </source>
</evidence>
<dbReference type="SUPFAM" id="SSF103481">
    <property type="entry name" value="Multidrug resistance efflux transporter EmrE"/>
    <property type="match status" value="2"/>
</dbReference>
<keyword evidence="3" id="KW-0472">Membrane</keyword>
<proteinExistence type="inferred from homology"/>